<dbReference type="OrthoDB" id="9955421at2"/>
<dbReference type="AlphaFoldDB" id="A0A250LNQ3"/>
<reference evidence="1" key="2">
    <citation type="journal article" date="2017" name="Genome Announc.">
        <title>High-Quality Draft Genome Sequence of Burkholderia contaminans CH-1, a Gram-Negative Bacterium That Metabolizes 2-Azahypoxanthine, a Plant Growth-Regulating Compound.</title>
        <authorList>
            <person name="Choi J.-H."/>
            <person name="Sugiura H."/>
            <person name="Moriuchi R."/>
            <person name="Kawagishi H."/>
            <person name="Dohra H."/>
        </authorList>
    </citation>
    <scope>NUCLEOTIDE SEQUENCE</scope>
    <source>
        <strain evidence="1">CH-1</strain>
        <plasmid evidence="1">pBC453</plasmid>
    </source>
</reference>
<proteinExistence type="predicted"/>
<protein>
    <submittedName>
        <fullName evidence="1">Uncharacterized protein</fullName>
    </submittedName>
</protein>
<dbReference type="EMBL" id="AP018360">
    <property type="protein sequence ID" value="BBA45409.1"/>
    <property type="molecule type" value="Genomic_DNA"/>
</dbReference>
<geneLocation type="plasmid" evidence="1">
    <name>pBC453</name>
</geneLocation>
<keyword evidence="1" id="KW-0614">Plasmid</keyword>
<sequence>MTEEQQGCDEFVSFSSDAYNAGFCLKLYIDGGIRSSAALVSLNKALDRPFGQVPLAVRALTFALHQDGYPVEWSVRGNSWLPVSEPKFEAMAQYRVLPKPGMPEAPVTELDADGF</sequence>
<accession>A0A250LNQ3</accession>
<evidence type="ECO:0000313" key="3">
    <source>
        <dbReference type="Proteomes" id="UP001220209"/>
    </source>
</evidence>
<evidence type="ECO:0000313" key="2">
    <source>
        <dbReference type="EMBL" id="WFN23665.1"/>
    </source>
</evidence>
<dbReference type="Proteomes" id="UP001220209">
    <property type="component" value="Plasmid unnamed1"/>
</dbReference>
<reference evidence="2 3" key="3">
    <citation type="submission" date="2021-12" db="EMBL/GenBank/DDBJ databases">
        <title>Genomic and phenotypic characterization of three Burkholderia contaminans isolates recovered from different sources.</title>
        <authorList>
            <person name="Lopez De Volder A."/>
            <person name="Fan Y."/>
            <person name="Nunvar J."/>
            <person name="Herrera T."/>
            <person name="Timp W."/>
            <person name="Degrossi J."/>
        </authorList>
    </citation>
    <scope>NUCLEOTIDE SEQUENCE [LARGE SCALE GENOMIC DNA]</scope>
    <source>
        <strain evidence="2 3">LMG 23361</strain>
        <plasmid evidence="2 3">unnamed1</plasmid>
    </source>
</reference>
<name>A0A250LNQ3_9BURK</name>
<evidence type="ECO:0000313" key="1">
    <source>
        <dbReference type="EMBL" id="BBA45409.1"/>
    </source>
</evidence>
<dbReference type="EMBL" id="CP090643">
    <property type="protein sequence ID" value="WFN23665.1"/>
    <property type="molecule type" value="Genomic_DNA"/>
</dbReference>
<reference evidence="1" key="1">
    <citation type="journal article" date="2016" name="Biosci. Biotechnol. Biochem.">
        <title>Bioconversion of AHX to AOH by resting cells of Burkholderia contaminans CH-1.</title>
        <authorList>
            <person name="Choi J.H."/>
            <person name="Kikuchi A."/>
            <person name="Pumkaeo P."/>
            <person name="Hirai H."/>
            <person name="Tokuyama S."/>
            <person name="Kawagishi H."/>
        </authorList>
    </citation>
    <scope>NUCLEOTIDE SEQUENCE</scope>
    <source>
        <strain evidence="1">CH-1</strain>
        <plasmid evidence="1">pBC453</plasmid>
    </source>
</reference>
<dbReference type="RefSeq" id="WP_046543736.1">
    <property type="nucleotide sequence ID" value="NZ_AP018360.1"/>
</dbReference>
<organism evidence="1">
    <name type="scientific">Burkholderia contaminans</name>
    <dbReference type="NCBI Taxonomy" id="488447"/>
    <lineage>
        <taxon>Bacteria</taxon>
        <taxon>Pseudomonadati</taxon>
        <taxon>Pseudomonadota</taxon>
        <taxon>Betaproteobacteria</taxon>
        <taxon>Burkholderiales</taxon>
        <taxon>Burkholderiaceae</taxon>
        <taxon>Burkholderia</taxon>
        <taxon>Burkholderia cepacia complex</taxon>
    </lineage>
</organism>
<geneLocation type="plasmid" evidence="2 3">
    <name>unnamed1</name>
</geneLocation>
<gene>
    <name evidence="1" type="ORF">BCCH1_79200</name>
    <name evidence="2" type="ORF">LXE91_39710</name>
</gene>